<dbReference type="RefSeq" id="XP_013758869.1">
    <property type="nucleotide sequence ID" value="XM_013903415.1"/>
</dbReference>
<accession>A0A0L0D7D7</accession>
<feature type="transmembrane region" description="Helical" evidence="12">
    <location>
        <begin position="200"/>
        <end position="220"/>
    </location>
</feature>
<dbReference type="Pfam" id="PF01151">
    <property type="entry name" value="ELO"/>
    <property type="match status" value="1"/>
</dbReference>
<feature type="transmembrane region" description="Helical" evidence="12">
    <location>
        <begin position="137"/>
        <end position="156"/>
    </location>
</feature>
<evidence type="ECO:0000256" key="3">
    <source>
        <dbReference type="ARBA" id="ARBA00022516"/>
    </source>
</evidence>
<dbReference type="PANTHER" id="PTHR11157:SF134">
    <property type="entry name" value="ELONGATION OF FATTY ACIDS PROTEIN 1-RELATED"/>
    <property type="match status" value="1"/>
</dbReference>
<keyword evidence="9 12" id="KW-0472">Membrane</keyword>
<dbReference type="GO" id="GO:0034625">
    <property type="term" value="P:fatty acid elongation, monounsaturated fatty acid"/>
    <property type="evidence" value="ECO:0007669"/>
    <property type="project" value="TreeGrafter"/>
</dbReference>
<evidence type="ECO:0000256" key="1">
    <source>
        <dbReference type="ARBA" id="ARBA00004141"/>
    </source>
</evidence>
<dbReference type="Proteomes" id="UP000054408">
    <property type="component" value="Unassembled WGS sequence"/>
</dbReference>
<dbReference type="STRING" id="461836.A0A0L0D7D7"/>
<dbReference type="AlphaFoldDB" id="A0A0L0D7D7"/>
<protein>
    <recommendedName>
        <fullName evidence="12">Elongation of fatty acids protein</fullName>
        <ecNumber evidence="12">2.3.1.-</ecNumber>
    </recommendedName>
</protein>
<dbReference type="GeneID" id="25564071"/>
<keyword evidence="6 12" id="KW-0276">Fatty acid metabolism</keyword>
<dbReference type="OrthoDB" id="434092at2759"/>
<evidence type="ECO:0000256" key="6">
    <source>
        <dbReference type="ARBA" id="ARBA00022832"/>
    </source>
</evidence>
<keyword evidence="10 12" id="KW-0275">Fatty acid biosynthesis</keyword>
<gene>
    <name evidence="13" type="ORF">AMSG_04533</name>
</gene>
<evidence type="ECO:0000256" key="8">
    <source>
        <dbReference type="ARBA" id="ARBA00023098"/>
    </source>
</evidence>
<dbReference type="GO" id="GO:0042761">
    <property type="term" value="P:very long-chain fatty acid biosynthetic process"/>
    <property type="evidence" value="ECO:0007669"/>
    <property type="project" value="TreeGrafter"/>
</dbReference>
<dbReference type="eggNOG" id="KOG3071">
    <property type="taxonomic scope" value="Eukaryota"/>
</dbReference>
<feature type="transmembrane region" description="Helical" evidence="12">
    <location>
        <begin position="240"/>
        <end position="261"/>
    </location>
</feature>
<dbReference type="InterPro" id="IPR030457">
    <property type="entry name" value="ELO_CS"/>
</dbReference>
<dbReference type="EMBL" id="GL349450">
    <property type="protein sequence ID" value="KNC48302.1"/>
    <property type="molecule type" value="Genomic_DNA"/>
</dbReference>
<sequence>MEKLLGEQVAHVLGVEGVLVEPTQVALNGDGFEAAGLLDATTFVWKVGTTPLAHPFYIVITWIIYLSLVFGLKAVVGSRWPTKYISAIHNLGLCLASAAMLASIIVWMAVQVSAGHWQRIFCWRSMPGAPGGHDDPAATEMITDSVLVYTVTMYYYSKWWELLDTVLLAVTLKPLIFLHVYHHCVVIAMVWMWLQGGSVLAFGLGAGFNTLVHVFMYYYYMQRSLGNKVWFKKHITKLQIIQFVSSFLLAIPYLGLTFGYIPLNKRSFPSASPGDMPLLGSPVGHQCSGWYSFVFSSFINASFLYLFVAFFRSTYNRRKKDKQA</sequence>
<reference evidence="13 14" key="1">
    <citation type="submission" date="2010-05" db="EMBL/GenBank/DDBJ databases">
        <title>The Genome Sequence of Thecamonas trahens ATCC 50062.</title>
        <authorList>
            <consortium name="The Broad Institute Genome Sequencing Platform"/>
            <person name="Russ C."/>
            <person name="Cuomo C."/>
            <person name="Shea T."/>
            <person name="Young S.K."/>
            <person name="Zeng Q."/>
            <person name="Koehrsen M."/>
            <person name="Haas B."/>
            <person name="Borodovsky M."/>
            <person name="Guigo R."/>
            <person name="Alvarado L."/>
            <person name="Berlin A."/>
            <person name="Bochicchio J."/>
            <person name="Borenstein D."/>
            <person name="Chapman S."/>
            <person name="Chen Z."/>
            <person name="Freedman E."/>
            <person name="Gellesch M."/>
            <person name="Goldberg J."/>
            <person name="Griggs A."/>
            <person name="Gujja S."/>
            <person name="Heilman E."/>
            <person name="Heiman D."/>
            <person name="Hepburn T."/>
            <person name="Howarth C."/>
            <person name="Jen D."/>
            <person name="Larson L."/>
            <person name="Mehta T."/>
            <person name="Park D."/>
            <person name="Pearson M."/>
            <person name="Roberts A."/>
            <person name="Saif S."/>
            <person name="Shenoy N."/>
            <person name="Sisk P."/>
            <person name="Stolte C."/>
            <person name="Sykes S."/>
            <person name="Thomson T."/>
            <person name="Walk T."/>
            <person name="White J."/>
            <person name="Yandava C."/>
            <person name="Burger G."/>
            <person name="Gray M.W."/>
            <person name="Holland P.W.H."/>
            <person name="King N."/>
            <person name="Lang F.B.F."/>
            <person name="Roger A.J."/>
            <person name="Ruiz-Trillo I."/>
            <person name="Lander E."/>
            <person name="Nusbaum C."/>
        </authorList>
    </citation>
    <scope>NUCLEOTIDE SEQUENCE [LARGE SCALE GENOMIC DNA]</scope>
    <source>
        <strain evidence="13 14">ATCC 50062</strain>
    </source>
</reference>
<comment type="similarity">
    <text evidence="2 12">Belongs to the ELO family.</text>
</comment>
<organism evidence="13 14">
    <name type="scientific">Thecamonas trahens ATCC 50062</name>
    <dbReference type="NCBI Taxonomy" id="461836"/>
    <lineage>
        <taxon>Eukaryota</taxon>
        <taxon>Apusozoa</taxon>
        <taxon>Apusomonadida</taxon>
        <taxon>Apusomonadidae</taxon>
        <taxon>Thecamonas</taxon>
    </lineage>
</organism>
<comment type="catalytic activity">
    <reaction evidence="12">
        <text>an acyl-CoA + malonyl-CoA + H(+) = a 3-oxoacyl-CoA + CO2 + CoA</text>
        <dbReference type="Rhea" id="RHEA:50252"/>
        <dbReference type="ChEBI" id="CHEBI:15378"/>
        <dbReference type="ChEBI" id="CHEBI:16526"/>
        <dbReference type="ChEBI" id="CHEBI:57287"/>
        <dbReference type="ChEBI" id="CHEBI:57384"/>
        <dbReference type="ChEBI" id="CHEBI:58342"/>
        <dbReference type="ChEBI" id="CHEBI:90726"/>
    </reaction>
    <physiologicalReaction direction="left-to-right" evidence="12">
        <dbReference type="Rhea" id="RHEA:50253"/>
    </physiologicalReaction>
</comment>
<feature type="transmembrane region" description="Helical" evidence="12">
    <location>
        <begin position="88"/>
        <end position="110"/>
    </location>
</feature>
<name>A0A0L0D7D7_THETB</name>
<keyword evidence="4 12" id="KW-0808">Transferase</keyword>
<comment type="subcellular location">
    <subcellularLocation>
        <location evidence="1">Membrane</location>
        <topology evidence="1">Multi-pass membrane protein</topology>
    </subcellularLocation>
</comment>
<evidence type="ECO:0000256" key="10">
    <source>
        <dbReference type="ARBA" id="ARBA00023160"/>
    </source>
</evidence>
<dbReference type="EC" id="2.3.1.-" evidence="12"/>
<dbReference type="GO" id="GO:0019367">
    <property type="term" value="P:fatty acid elongation, saturated fatty acid"/>
    <property type="evidence" value="ECO:0007669"/>
    <property type="project" value="TreeGrafter"/>
</dbReference>
<evidence type="ECO:0000313" key="14">
    <source>
        <dbReference type="Proteomes" id="UP000054408"/>
    </source>
</evidence>
<dbReference type="GO" id="GO:0005789">
    <property type="term" value="C:endoplasmic reticulum membrane"/>
    <property type="evidence" value="ECO:0007669"/>
    <property type="project" value="TreeGrafter"/>
</dbReference>
<dbReference type="PROSITE" id="PS01188">
    <property type="entry name" value="ELO"/>
    <property type="match status" value="1"/>
</dbReference>
<evidence type="ECO:0000256" key="9">
    <source>
        <dbReference type="ARBA" id="ARBA00023136"/>
    </source>
</evidence>
<keyword evidence="7 12" id="KW-1133">Transmembrane helix</keyword>
<evidence type="ECO:0000256" key="2">
    <source>
        <dbReference type="ARBA" id="ARBA00007263"/>
    </source>
</evidence>
<evidence type="ECO:0000256" key="4">
    <source>
        <dbReference type="ARBA" id="ARBA00022679"/>
    </source>
</evidence>
<evidence type="ECO:0000256" key="11">
    <source>
        <dbReference type="ARBA" id="ARBA00047375"/>
    </source>
</evidence>
<evidence type="ECO:0000256" key="7">
    <source>
        <dbReference type="ARBA" id="ARBA00022989"/>
    </source>
</evidence>
<evidence type="ECO:0000256" key="5">
    <source>
        <dbReference type="ARBA" id="ARBA00022692"/>
    </source>
</evidence>
<feature type="transmembrane region" description="Helical" evidence="12">
    <location>
        <begin position="176"/>
        <end position="194"/>
    </location>
</feature>
<keyword evidence="14" id="KW-1185">Reference proteome</keyword>
<dbReference type="GO" id="GO:0009922">
    <property type="term" value="F:fatty acid elongase activity"/>
    <property type="evidence" value="ECO:0007669"/>
    <property type="project" value="UniProtKB-EC"/>
</dbReference>
<dbReference type="GO" id="GO:0030148">
    <property type="term" value="P:sphingolipid biosynthetic process"/>
    <property type="evidence" value="ECO:0007669"/>
    <property type="project" value="TreeGrafter"/>
</dbReference>
<evidence type="ECO:0000313" key="13">
    <source>
        <dbReference type="EMBL" id="KNC48302.1"/>
    </source>
</evidence>
<keyword evidence="5 12" id="KW-0812">Transmembrane</keyword>
<dbReference type="OMA" id="WIFCFPP"/>
<proteinExistence type="inferred from homology"/>
<feature type="transmembrane region" description="Helical" evidence="12">
    <location>
        <begin position="290"/>
        <end position="311"/>
    </location>
</feature>
<feature type="transmembrane region" description="Helical" evidence="12">
    <location>
        <begin position="56"/>
        <end position="76"/>
    </location>
</feature>
<dbReference type="GO" id="GO:0034626">
    <property type="term" value="P:fatty acid elongation, polyunsaturated fatty acid"/>
    <property type="evidence" value="ECO:0007669"/>
    <property type="project" value="TreeGrafter"/>
</dbReference>
<comment type="catalytic activity">
    <reaction evidence="11">
        <text>a very-long-chain acyl-CoA + malonyl-CoA + H(+) = a very-long-chain 3-oxoacyl-CoA + CO2 + CoA</text>
        <dbReference type="Rhea" id="RHEA:32727"/>
        <dbReference type="ChEBI" id="CHEBI:15378"/>
        <dbReference type="ChEBI" id="CHEBI:16526"/>
        <dbReference type="ChEBI" id="CHEBI:57287"/>
        <dbReference type="ChEBI" id="CHEBI:57384"/>
        <dbReference type="ChEBI" id="CHEBI:90725"/>
        <dbReference type="ChEBI" id="CHEBI:90736"/>
        <dbReference type="EC" id="2.3.1.199"/>
    </reaction>
</comment>
<evidence type="ECO:0000256" key="12">
    <source>
        <dbReference type="RuleBase" id="RU361115"/>
    </source>
</evidence>
<dbReference type="InterPro" id="IPR002076">
    <property type="entry name" value="ELO_fam"/>
</dbReference>
<dbReference type="PANTHER" id="PTHR11157">
    <property type="entry name" value="FATTY ACID ACYL TRANSFERASE-RELATED"/>
    <property type="match status" value="1"/>
</dbReference>
<keyword evidence="3 12" id="KW-0444">Lipid biosynthesis</keyword>
<keyword evidence="8 12" id="KW-0443">Lipid metabolism</keyword>